<comment type="caution">
    <text evidence="2">The sequence shown here is derived from an EMBL/GenBank/DDBJ whole genome shotgun (WGS) entry which is preliminary data.</text>
</comment>
<feature type="region of interest" description="Disordered" evidence="1">
    <location>
        <begin position="1"/>
        <end position="25"/>
    </location>
</feature>
<evidence type="ECO:0000313" key="2">
    <source>
        <dbReference type="EMBL" id="KAG0570935.1"/>
    </source>
</evidence>
<feature type="compositionally biased region" description="Polar residues" evidence="1">
    <location>
        <begin position="65"/>
        <end position="80"/>
    </location>
</feature>
<dbReference type="AlphaFoldDB" id="A0A8T0HJH2"/>
<organism evidence="2 3">
    <name type="scientific">Ceratodon purpureus</name>
    <name type="common">Fire moss</name>
    <name type="synonym">Dicranum purpureum</name>
    <dbReference type="NCBI Taxonomy" id="3225"/>
    <lineage>
        <taxon>Eukaryota</taxon>
        <taxon>Viridiplantae</taxon>
        <taxon>Streptophyta</taxon>
        <taxon>Embryophyta</taxon>
        <taxon>Bryophyta</taxon>
        <taxon>Bryophytina</taxon>
        <taxon>Bryopsida</taxon>
        <taxon>Dicranidae</taxon>
        <taxon>Pseudoditrichales</taxon>
        <taxon>Ditrichaceae</taxon>
        <taxon>Ceratodon</taxon>
    </lineage>
</organism>
<feature type="compositionally biased region" description="Polar residues" evidence="1">
    <location>
        <begin position="92"/>
        <end position="104"/>
    </location>
</feature>
<reference evidence="2 3" key="1">
    <citation type="submission" date="2020-06" db="EMBL/GenBank/DDBJ databases">
        <title>WGS assembly of Ceratodon purpureus strain R40.</title>
        <authorList>
            <person name="Carey S.B."/>
            <person name="Jenkins J."/>
            <person name="Shu S."/>
            <person name="Lovell J.T."/>
            <person name="Sreedasyam A."/>
            <person name="Maumus F."/>
            <person name="Tiley G.P."/>
            <person name="Fernandez-Pozo N."/>
            <person name="Barry K."/>
            <person name="Chen C."/>
            <person name="Wang M."/>
            <person name="Lipzen A."/>
            <person name="Daum C."/>
            <person name="Saski C.A."/>
            <person name="Payton A.C."/>
            <person name="Mcbreen J.C."/>
            <person name="Conrad R.E."/>
            <person name="Kollar L.M."/>
            <person name="Olsson S."/>
            <person name="Huttunen S."/>
            <person name="Landis J.B."/>
            <person name="Wickett N.J."/>
            <person name="Johnson M.G."/>
            <person name="Rensing S.A."/>
            <person name="Grimwood J."/>
            <person name="Schmutz J."/>
            <person name="Mcdaniel S.F."/>
        </authorList>
    </citation>
    <scope>NUCLEOTIDE SEQUENCE [LARGE SCALE GENOMIC DNA]</scope>
    <source>
        <strain evidence="2 3">R40</strain>
    </source>
</reference>
<keyword evidence="3" id="KW-1185">Reference proteome</keyword>
<feature type="region of interest" description="Disordered" evidence="1">
    <location>
        <begin position="64"/>
        <end position="104"/>
    </location>
</feature>
<proteinExistence type="predicted"/>
<name>A0A8T0HJH2_CERPU</name>
<dbReference type="Proteomes" id="UP000822688">
    <property type="component" value="Chromosome 6"/>
</dbReference>
<evidence type="ECO:0000313" key="3">
    <source>
        <dbReference type="Proteomes" id="UP000822688"/>
    </source>
</evidence>
<gene>
    <name evidence="2" type="ORF">KC19_6G198700</name>
</gene>
<dbReference type="EMBL" id="CM026427">
    <property type="protein sequence ID" value="KAG0570935.1"/>
    <property type="molecule type" value="Genomic_DNA"/>
</dbReference>
<accession>A0A8T0HJH2</accession>
<evidence type="ECO:0000256" key="1">
    <source>
        <dbReference type="SAM" id="MobiDB-lite"/>
    </source>
</evidence>
<sequence length="122" mass="13271">MLSYTSSKTIDGDAEIPAEKDQSNSRCRILEIPAFLTQTPSGATPTQVFSSELNPKSCKTCAIPASNSDSLQNPARSSSGHAHLQASDRRFTSSGTNHLNSRQTYIIKTEKNNENTSCHIIK</sequence>
<protein>
    <submittedName>
        <fullName evidence="2">Uncharacterized protein</fullName>
    </submittedName>
</protein>